<feature type="non-terminal residue" evidence="1">
    <location>
        <position position="1"/>
    </location>
</feature>
<name>A0A074VAA7_AURM1</name>
<proteinExistence type="predicted"/>
<dbReference type="Proteomes" id="UP000030672">
    <property type="component" value="Unassembled WGS sequence"/>
</dbReference>
<dbReference type="RefSeq" id="XP_040874584.1">
    <property type="nucleotide sequence ID" value="XM_041023897.1"/>
</dbReference>
<dbReference type="GeneID" id="63917270"/>
<sequence>PSFERDIPLTTLPEQAPKDIKLARLRIMDCALQLAQLTADSNEPSTADGSSCTITSPCSNGWRFDIFHGIPLDGNIFYVDLAARATMPEVKLKSIIRMNMTTNLFCEPAPEHAAHTAFSALLSTNKNHSN</sequence>
<evidence type="ECO:0000313" key="1">
    <source>
        <dbReference type="EMBL" id="KEQ57560.1"/>
    </source>
</evidence>
<dbReference type="HOGENOM" id="CLU_1943066_0_0_1"/>
<dbReference type="AlphaFoldDB" id="A0A074VAA7"/>
<keyword evidence="2" id="KW-1185">Reference proteome</keyword>
<reference evidence="1 2" key="1">
    <citation type="journal article" date="2014" name="BMC Genomics">
        <title>Genome sequencing of four Aureobasidium pullulans varieties: biotechnological potential, stress tolerance, and description of new species.</title>
        <authorList>
            <person name="Gostin Ar C."/>
            <person name="Ohm R.A."/>
            <person name="Kogej T."/>
            <person name="Sonjak S."/>
            <person name="Turk M."/>
            <person name="Zajc J."/>
            <person name="Zalar P."/>
            <person name="Grube M."/>
            <person name="Sun H."/>
            <person name="Han J."/>
            <person name="Sharma A."/>
            <person name="Chiniquy J."/>
            <person name="Ngan C.Y."/>
            <person name="Lipzen A."/>
            <person name="Barry K."/>
            <person name="Grigoriev I.V."/>
            <person name="Gunde-Cimerman N."/>
        </authorList>
    </citation>
    <scope>NUCLEOTIDE SEQUENCE [LARGE SCALE GENOMIC DNA]</scope>
    <source>
        <strain evidence="1 2">CBS 110374</strain>
    </source>
</reference>
<evidence type="ECO:0000313" key="2">
    <source>
        <dbReference type="Proteomes" id="UP000030672"/>
    </source>
</evidence>
<gene>
    <name evidence="1" type="ORF">M437DRAFT_61252</name>
</gene>
<protein>
    <submittedName>
        <fullName evidence="1">Uncharacterized protein</fullName>
    </submittedName>
</protein>
<dbReference type="PANTHER" id="PTHR43712">
    <property type="entry name" value="PUTATIVE (AFU_ORTHOLOGUE AFUA_4G14580)-RELATED"/>
    <property type="match status" value="1"/>
</dbReference>
<dbReference type="Gene3D" id="1.10.10.10">
    <property type="entry name" value="Winged helix-like DNA-binding domain superfamily/Winged helix DNA-binding domain"/>
    <property type="match status" value="1"/>
</dbReference>
<accession>A0A074VAA7</accession>
<dbReference type="PANTHER" id="PTHR43712:SF19">
    <property type="entry name" value="DUAL O-METHYLTRANSFERASE_FAD-DEPENDENT MONOOXYGENASE ELCB"/>
    <property type="match status" value="1"/>
</dbReference>
<dbReference type="InterPro" id="IPR036388">
    <property type="entry name" value="WH-like_DNA-bd_sf"/>
</dbReference>
<organism evidence="1 2">
    <name type="scientific">Aureobasidium melanogenum (strain CBS 110374)</name>
    <name type="common">Aureobasidium pullulans var. melanogenum</name>
    <dbReference type="NCBI Taxonomy" id="1043003"/>
    <lineage>
        <taxon>Eukaryota</taxon>
        <taxon>Fungi</taxon>
        <taxon>Dikarya</taxon>
        <taxon>Ascomycota</taxon>
        <taxon>Pezizomycotina</taxon>
        <taxon>Dothideomycetes</taxon>
        <taxon>Dothideomycetidae</taxon>
        <taxon>Dothideales</taxon>
        <taxon>Saccotheciaceae</taxon>
        <taxon>Aureobasidium</taxon>
    </lineage>
</organism>
<dbReference type="EMBL" id="KL584890">
    <property type="protein sequence ID" value="KEQ57560.1"/>
    <property type="molecule type" value="Genomic_DNA"/>
</dbReference>